<reference evidence="3 4" key="1">
    <citation type="submission" date="2018-11" db="EMBL/GenBank/DDBJ databases">
        <title>Genomic Encyclopedia of Type Strains, Phase IV (KMG-IV): sequencing the most valuable type-strain genomes for metagenomic binning, comparative biology and taxonomic classification.</title>
        <authorList>
            <person name="Goeker M."/>
        </authorList>
    </citation>
    <scope>NUCLEOTIDE SEQUENCE [LARGE SCALE GENOMIC DNA]</scope>
    <source>
        <strain evidence="3 4">DSM 100316</strain>
    </source>
</reference>
<comment type="pathway">
    <text evidence="1">Cofactor biosynthesis; ubiquinone biosynthesis.</text>
</comment>
<gene>
    <name evidence="1" type="primary">ubiJ</name>
    <name evidence="3" type="ORF">EDC56_3607</name>
</gene>
<dbReference type="InterPro" id="IPR003033">
    <property type="entry name" value="SCP2_sterol-bd_dom"/>
</dbReference>
<dbReference type="PANTHER" id="PTHR38693:SF1">
    <property type="entry name" value="UBIQUINONE BIOSYNTHESIS ACCESSORY FACTOR UBIJ"/>
    <property type="match status" value="1"/>
</dbReference>
<evidence type="ECO:0000313" key="4">
    <source>
        <dbReference type="Proteomes" id="UP000275394"/>
    </source>
</evidence>
<dbReference type="EMBL" id="RKHR01000008">
    <property type="protein sequence ID" value="ROR97938.1"/>
    <property type="molecule type" value="Genomic_DNA"/>
</dbReference>
<comment type="function">
    <text evidence="1">Required for ubiquinone (coenzyme Q) biosynthesis. Binds hydrophobic ubiquinone biosynthetic intermediates via its SCP2 domain and is essential for the stability of the Ubi complex. May constitute a docking platform where Ubi enzymes assemble and access their SCP2-bound polyprenyl substrates.</text>
</comment>
<dbReference type="AlphaFoldDB" id="A0A3N2DE51"/>
<proteinExistence type="inferred from homology"/>
<comment type="similarity">
    <text evidence="1">Belongs to the UbiJ family.</text>
</comment>
<dbReference type="GO" id="GO:0006744">
    <property type="term" value="P:ubiquinone biosynthetic process"/>
    <property type="evidence" value="ECO:0007669"/>
    <property type="project" value="UniProtKB-UniRule"/>
</dbReference>
<dbReference type="Pfam" id="PF02036">
    <property type="entry name" value="SCP2"/>
    <property type="match status" value="1"/>
</dbReference>
<protein>
    <recommendedName>
        <fullName evidence="1">Ubiquinone biosynthesis accessory factor UbiJ</fullName>
    </recommendedName>
</protein>
<keyword evidence="3" id="KW-0830">Ubiquinone</keyword>
<dbReference type="InterPro" id="IPR036527">
    <property type="entry name" value="SCP2_sterol-bd_dom_sf"/>
</dbReference>
<dbReference type="Proteomes" id="UP000275394">
    <property type="component" value="Unassembled WGS sequence"/>
</dbReference>
<keyword evidence="4" id="KW-1185">Reference proteome</keyword>
<dbReference type="SUPFAM" id="SSF55718">
    <property type="entry name" value="SCP-like"/>
    <property type="match status" value="1"/>
</dbReference>
<dbReference type="OrthoDB" id="5801225at2"/>
<keyword evidence="1" id="KW-0963">Cytoplasm</keyword>
<keyword evidence="1" id="KW-0831">Ubiquinone biosynthesis</keyword>
<dbReference type="HAMAP" id="MF_02215">
    <property type="entry name" value="UbiJ"/>
    <property type="match status" value="1"/>
</dbReference>
<dbReference type="RefSeq" id="WP_123713933.1">
    <property type="nucleotide sequence ID" value="NZ_RKHR01000008.1"/>
</dbReference>
<dbReference type="UniPathway" id="UPA00232"/>
<accession>A0A3N2DE51</accession>
<evidence type="ECO:0000259" key="2">
    <source>
        <dbReference type="Pfam" id="PF02036"/>
    </source>
</evidence>
<evidence type="ECO:0000256" key="1">
    <source>
        <dbReference type="HAMAP-Rule" id="MF_02215"/>
    </source>
</evidence>
<dbReference type="InterPro" id="IPR038989">
    <property type="entry name" value="UbiJ"/>
</dbReference>
<name>A0A3N2DE51_9GAMM</name>
<feature type="domain" description="SCP2" evidence="2">
    <location>
        <begin position="19"/>
        <end position="117"/>
    </location>
</feature>
<dbReference type="PANTHER" id="PTHR38693">
    <property type="entry name" value="UBIQUINONE BIOSYNTHESIS PROTEIN UBIJ"/>
    <property type="match status" value="1"/>
</dbReference>
<comment type="caution">
    <text evidence="3">The sequence shown here is derived from an EMBL/GenBank/DDBJ whole genome shotgun (WGS) entry which is preliminary data.</text>
</comment>
<sequence length="213" mass="23141">MIILPTLHTAGLAALEKVINSALRFDPGSRRALAELDGRVFHIEITSPQLDFYLCPQHDGISLRGYYDGPVDSHLAGSAGEFLQLLGADDAASSLINGNITLTGDSAPLLQLQAILKRLDIDWEAAISKSLGGNSFADMAANGLGSLLRGGLKFGREAQRNLRRQASDFILEEGRLSPPKSELEDFYSQVSRLANDTERLQAKLDRLARKITP</sequence>
<organism evidence="3 4">
    <name type="scientific">Sinobacterium caligoides</name>
    <dbReference type="NCBI Taxonomy" id="933926"/>
    <lineage>
        <taxon>Bacteria</taxon>
        <taxon>Pseudomonadati</taxon>
        <taxon>Pseudomonadota</taxon>
        <taxon>Gammaproteobacteria</taxon>
        <taxon>Cellvibrionales</taxon>
        <taxon>Spongiibacteraceae</taxon>
        <taxon>Sinobacterium</taxon>
    </lineage>
</organism>
<comment type="subcellular location">
    <subcellularLocation>
        <location evidence="1">Cytoplasm</location>
    </subcellularLocation>
</comment>
<dbReference type="GO" id="GO:0005737">
    <property type="term" value="C:cytoplasm"/>
    <property type="evidence" value="ECO:0007669"/>
    <property type="project" value="UniProtKB-SubCell"/>
</dbReference>
<evidence type="ECO:0000313" key="3">
    <source>
        <dbReference type="EMBL" id="ROR97938.1"/>
    </source>
</evidence>